<proteinExistence type="inferred from homology"/>
<dbReference type="GO" id="GO:0008408">
    <property type="term" value="F:3'-5' exonuclease activity"/>
    <property type="evidence" value="ECO:0007669"/>
    <property type="project" value="InterPro"/>
</dbReference>
<evidence type="ECO:0000313" key="4">
    <source>
        <dbReference type="EMBL" id="EAQ12149.1"/>
    </source>
</evidence>
<comment type="caution">
    <text evidence="4">The sequence shown here is derived from an EMBL/GenBank/DDBJ whole genome shotgun (WGS) entry which is preliminary data.</text>
</comment>
<accession>A3VHF8</accession>
<protein>
    <recommendedName>
        <fullName evidence="2">Error-prone DNA polymerase</fullName>
    </recommendedName>
</protein>
<dbReference type="EMBL" id="AAMT01000009">
    <property type="protein sequence ID" value="EAQ12149.1"/>
    <property type="molecule type" value="Genomic_DNA"/>
</dbReference>
<reference evidence="4 5" key="1">
    <citation type="journal article" date="2010" name="J. Bacteriol.">
        <title>Genome sequences of Pelagibaca bermudensis HTCC2601T and Maritimibacter alkaliphilus HTCC2654T, the type strains of two marine Roseobacter genera.</title>
        <authorList>
            <person name="Thrash J.C."/>
            <person name="Cho J.C."/>
            <person name="Ferriera S."/>
            <person name="Johnson J."/>
            <person name="Vergin K.L."/>
            <person name="Giovannoni S.J."/>
        </authorList>
    </citation>
    <scope>NUCLEOTIDE SEQUENCE [LARGE SCALE GENOMIC DNA]</scope>
    <source>
        <strain evidence="4 5">HTCC2654</strain>
    </source>
</reference>
<dbReference type="Proteomes" id="UP000002931">
    <property type="component" value="Unassembled WGS sequence"/>
</dbReference>
<dbReference type="eggNOG" id="COG0587">
    <property type="taxonomic scope" value="Bacteria"/>
</dbReference>
<dbReference type="STRING" id="314271.RB2654_08087"/>
<dbReference type="CDD" id="cd04485">
    <property type="entry name" value="DnaE_OBF"/>
    <property type="match status" value="1"/>
</dbReference>
<organism evidence="4 5">
    <name type="scientific">Maritimibacter alkaliphilus HTCC2654</name>
    <dbReference type="NCBI Taxonomy" id="314271"/>
    <lineage>
        <taxon>Bacteria</taxon>
        <taxon>Pseudomonadati</taxon>
        <taxon>Pseudomonadota</taxon>
        <taxon>Alphaproteobacteria</taxon>
        <taxon>Rhodobacterales</taxon>
        <taxon>Roseobacteraceae</taxon>
        <taxon>Maritimibacter</taxon>
    </lineage>
</organism>
<evidence type="ECO:0000259" key="3">
    <source>
        <dbReference type="Pfam" id="PF01336"/>
    </source>
</evidence>
<dbReference type="AlphaFoldDB" id="A3VHF8"/>
<dbReference type="GO" id="GO:0003676">
    <property type="term" value="F:nucleic acid binding"/>
    <property type="evidence" value="ECO:0007669"/>
    <property type="project" value="InterPro"/>
</dbReference>
<dbReference type="InterPro" id="IPR004805">
    <property type="entry name" value="DnaE2/DnaE/PolC"/>
</dbReference>
<dbReference type="InterPro" id="IPR012340">
    <property type="entry name" value="NA-bd_OB-fold"/>
</dbReference>
<name>A3VHF8_9RHOB</name>
<dbReference type="OrthoDB" id="200308at2"/>
<dbReference type="InterPro" id="IPR004365">
    <property type="entry name" value="NA-bd_OB_tRNA"/>
</dbReference>
<evidence type="ECO:0000313" key="5">
    <source>
        <dbReference type="Proteomes" id="UP000002931"/>
    </source>
</evidence>
<dbReference type="HOGENOM" id="CLU_065089_1_1_5"/>
<dbReference type="RefSeq" id="WP_008330412.1">
    <property type="nucleotide sequence ID" value="NZ_CH902578.1"/>
</dbReference>
<comment type="similarity">
    <text evidence="1">Belongs to the DNA polymerase type-C family. DnaE2 subfamily.</text>
</comment>
<evidence type="ECO:0000256" key="2">
    <source>
        <dbReference type="ARBA" id="ARBA00017273"/>
    </source>
</evidence>
<evidence type="ECO:0000256" key="1">
    <source>
        <dbReference type="ARBA" id="ARBA00007391"/>
    </source>
</evidence>
<dbReference type="GO" id="GO:0006260">
    <property type="term" value="P:DNA replication"/>
    <property type="evidence" value="ECO:0007669"/>
    <property type="project" value="InterPro"/>
</dbReference>
<gene>
    <name evidence="4" type="ORF">RB2654_08087</name>
</gene>
<dbReference type="Pfam" id="PF01336">
    <property type="entry name" value="tRNA_anti-codon"/>
    <property type="match status" value="1"/>
</dbReference>
<sequence>MTAAPLLSRFGPRDWPRPPHAVPHRMLDRPHEGARVTVAGLVLVRQRPGTANGVVFITLEDETGIANIVVWRAVYERFRRAVVAGRCLRVTGKIQRQSGVGHVVADTVEDISWMLDSLALPPASTPVRTEAWEVGGKVQRG</sequence>
<keyword evidence="5" id="KW-1185">Reference proteome</keyword>
<dbReference type="PANTHER" id="PTHR32294:SF4">
    <property type="entry name" value="ERROR-PRONE DNA POLYMERASE"/>
    <property type="match status" value="1"/>
</dbReference>
<dbReference type="Gene3D" id="2.40.50.140">
    <property type="entry name" value="Nucleic acid-binding proteins"/>
    <property type="match status" value="1"/>
</dbReference>
<dbReference type="SUPFAM" id="SSF50249">
    <property type="entry name" value="Nucleic acid-binding proteins"/>
    <property type="match status" value="1"/>
</dbReference>
<dbReference type="PANTHER" id="PTHR32294">
    <property type="entry name" value="DNA POLYMERASE III SUBUNIT ALPHA"/>
    <property type="match status" value="1"/>
</dbReference>
<feature type="domain" description="OB" evidence="3">
    <location>
        <begin position="36"/>
        <end position="110"/>
    </location>
</feature>